<protein>
    <recommendedName>
        <fullName evidence="8">Dof-type domain-containing protein</fullName>
    </recommendedName>
</protein>
<feature type="domain" description="Dof-type" evidence="8">
    <location>
        <begin position="83"/>
        <end position="137"/>
    </location>
</feature>
<dbReference type="Proteomes" id="UP001465755">
    <property type="component" value="Unassembled WGS sequence"/>
</dbReference>
<dbReference type="InterPro" id="IPR045174">
    <property type="entry name" value="Dof"/>
</dbReference>
<dbReference type="GO" id="GO:0003677">
    <property type="term" value="F:DNA binding"/>
    <property type="evidence" value="ECO:0007669"/>
    <property type="project" value="UniProtKB-KW"/>
</dbReference>
<evidence type="ECO:0000256" key="5">
    <source>
        <dbReference type="ARBA" id="ARBA00023163"/>
    </source>
</evidence>
<name>A0AAW1NNP7_9CHLO</name>
<feature type="compositionally biased region" description="Polar residues" evidence="7">
    <location>
        <begin position="157"/>
        <end position="172"/>
    </location>
</feature>
<evidence type="ECO:0000256" key="1">
    <source>
        <dbReference type="ARBA" id="ARBA00022723"/>
    </source>
</evidence>
<evidence type="ECO:0000256" key="2">
    <source>
        <dbReference type="ARBA" id="ARBA00022833"/>
    </source>
</evidence>
<feature type="region of interest" description="Disordered" evidence="7">
    <location>
        <begin position="146"/>
        <end position="186"/>
    </location>
</feature>
<accession>A0AAW1NNP7</accession>
<comment type="caution">
    <text evidence="9">The sequence shown here is derived from an EMBL/GenBank/DDBJ whole genome shotgun (WGS) entry which is preliminary data.</text>
</comment>
<dbReference type="PROSITE" id="PS01361">
    <property type="entry name" value="ZF_DOF_1"/>
    <property type="match status" value="1"/>
</dbReference>
<keyword evidence="2" id="KW-0862">Zinc</keyword>
<dbReference type="PANTHER" id="PTHR31089:SF1">
    <property type="entry name" value="CYCLIC DOF FACTOR 3"/>
    <property type="match status" value="1"/>
</dbReference>
<keyword evidence="5" id="KW-0804">Transcription</keyword>
<dbReference type="GO" id="GO:0003700">
    <property type="term" value="F:DNA-binding transcription factor activity"/>
    <property type="evidence" value="ECO:0007669"/>
    <property type="project" value="InterPro"/>
</dbReference>
<dbReference type="PROSITE" id="PS50884">
    <property type="entry name" value="ZF_DOF_2"/>
    <property type="match status" value="1"/>
</dbReference>
<evidence type="ECO:0000313" key="10">
    <source>
        <dbReference type="Proteomes" id="UP001465755"/>
    </source>
</evidence>
<evidence type="ECO:0000256" key="6">
    <source>
        <dbReference type="ARBA" id="ARBA00023242"/>
    </source>
</evidence>
<proteinExistence type="predicted"/>
<keyword evidence="1" id="KW-0479">Metal-binding</keyword>
<evidence type="ECO:0000256" key="4">
    <source>
        <dbReference type="ARBA" id="ARBA00023125"/>
    </source>
</evidence>
<keyword evidence="3" id="KW-0805">Transcription regulation</keyword>
<sequence>MSVNTSPDASNTPSAFLPHTVLATSETAGTFAYPLQPRGRSVVDQIRHAHGYGPLAIAPLNGHAGAQVAGPGRPKLPRPTEPVPCPRCNSSDTKFCYYNNYKPEQPRYLCKACSRYWTAGGTLRNVPVGSGKRKRKLGARDGEAMLPEAGGLDHQGMASQPPQATPTGSSGTDAAGSCHSVPGPGSQRLHVARQRIPISMGSSWLPADGSSGEASLPPGSYLGALYRPVCLHLAC</sequence>
<evidence type="ECO:0000259" key="8">
    <source>
        <dbReference type="PROSITE" id="PS50884"/>
    </source>
</evidence>
<dbReference type="EMBL" id="JALJOQ010000234">
    <property type="protein sequence ID" value="KAK9788143.1"/>
    <property type="molecule type" value="Genomic_DNA"/>
</dbReference>
<evidence type="ECO:0000256" key="3">
    <source>
        <dbReference type="ARBA" id="ARBA00023015"/>
    </source>
</evidence>
<gene>
    <name evidence="9" type="ORF">WJX73_009828</name>
</gene>
<keyword evidence="6" id="KW-0539">Nucleus</keyword>
<evidence type="ECO:0000256" key="7">
    <source>
        <dbReference type="SAM" id="MobiDB-lite"/>
    </source>
</evidence>
<keyword evidence="10" id="KW-1185">Reference proteome</keyword>
<dbReference type="GO" id="GO:0046872">
    <property type="term" value="F:metal ion binding"/>
    <property type="evidence" value="ECO:0007669"/>
    <property type="project" value="UniProtKB-KW"/>
</dbReference>
<organism evidence="9 10">
    <name type="scientific">Symbiochloris irregularis</name>
    <dbReference type="NCBI Taxonomy" id="706552"/>
    <lineage>
        <taxon>Eukaryota</taxon>
        <taxon>Viridiplantae</taxon>
        <taxon>Chlorophyta</taxon>
        <taxon>core chlorophytes</taxon>
        <taxon>Trebouxiophyceae</taxon>
        <taxon>Trebouxiales</taxon>
        <taxon>Trebouxiaceae</taxon>
        <taxon>Symbiochloris</taxon>
    </lineage>
</organism>
<reference evidence="9 10" key="1">
    <citation type="journal article" date="2024" name="Nat. Commun.">
        <title>Phylogenomics reveals the evolutionary origins of lichenization in chlorophyte algae.</title>
        <authorList>
            <person name="Puginier C."/>
            <person name="Libourel C."/>
            <person name="Otte J."/>
            <person name="Skaloud P."/>
            <person name="Haon M."/>
            <person name="Grisel S."/>
            <person name="Petersen M."/>
            <person name="Berrin J.G."/>
            <person name="Delaux P.M."/>
            <person name="Dal Grande F."/>
            <person name="Keller J."/>
        </authorList>
    </citation>
    <scope>NUCLEOTIDE SEQUENCE [LARGE SCALE GENOMIC DNA]</scope>
    <source>
        <strain evidence="9 10">SAG 2036</strain>
    </source>
</reference>
<evidence type="ECO:0000313" key="9">
    <source>
        <dbReference type="EMBL" id="KAK9788143.1"/>
    </source>
</evidence>
<keyword evidence="4" id="KW-0238">DNA-binding</keyword>
<dbReference type="PANTHER" id="PTHR31089">
    <property type="entry name" value="CYCLIC DOF FACTOR 2"/>
    <property type="match status" value="1"/>
</dbReference>
<dbReference type="AlphaFoldDB" id="A0AAW1NNP7"/>
<dbReference type="Pfam" id="PF02701">
    <property type="entry name" value="Zn_ribbon_Dof"/>
    <property type="match status" value="1"/>
</dbReference>
<dbReference type="InterPro" id="IPR003851">
    <property type="entry name" value="Znf_Dof"/>
</dbReference>